<comment type="caution">
    <text evidence="2">The sequence shown here is derived from an EMBL/GenBank/DDBJ whole genome shotgun (WGS) entry which is preliminary data.</text>
</comment>
<evidence type="ECO:0000313" key="3">
    <source>
        <dbReference type="Proteomes" id="UP000245535"/>
    </source>
</evidence>
<organism evidence="2 3">
    <name type="scientific">Sediminitomix flava</name>
    <dbReference type="NCBI Taxonomy" id="379075"/>
    <lineage>
        <taxon>Bacteria</taxon>
        <taxon>Pseudomonadati</taxon>
        <taxon>Bacteroidota</taxon>
        <taxon>Cytophagia</taxon>
        <taxon>Cytophagales</taxon>
        <taxon>Flammeovirgaceae</taxon>
        <taxon>Sediminitomix</taxon>
    </lineage>
</organism>
<keyword evidence="3" id="KW-1185">Reference proteome</keyword>
<dbReference type="Proteomes" id="UP000245535">
    <property type="component" value="Unassembled WGS sequence"/>
</dbReference>
<sequence length="227" mass="26771">MSKKVVVDYTGRVVTFHDIEQEIIKNRSNQTGFKNIVISDPILQQLELMFPDKQFNYLEWSKLLFVIDSISTSFVLSHKLEFLKCFEEFDSVSHELMKLLSNTFNLNFGNLNELRNLKRNKSKNQRGTINEAWNYYFHGSECCFTNSITNQHVEVKIIYGQEYGVIDDYFLFKFIETTATFSAQYELLNKSSDNLRKVISVFEREGYLIRKLFFDSKGLVLNKNKKR</sequence>
<accession>A0A315YVE5</accession>
<dbReference type="Pfam" id="PF21837">
    <property type="entry name" value="DUF6896"/>
    <property type="match status" value="1"/>
</dbReference>
<name>A0A315YVE5_SEDFL</name>
<dbReference type="AlphaFoldDB" id="A0A315YVE5"/>
<dbReference type="OrthoDB" id="3371683at2"/>
<protein>
    <recommendedName>
        <fullName evidence="1">DUF6896 domain-containing protein</fullName>
    </recommendedName>
</protein>
<dbReference type="RefSeq" id="WP_109623281.1">
    <property type="nucleotide sequence ID" value="NZ_QGDO01000018.1"/>
</dbReference>
<reference evidence="2 3" key="1">
    <citation type="submission" date="2018-03" db="EMBL/GenBank/DDBJ databases">
        <title>Genomic Encyclopedia of Archaeal and Bacterial Type Strains, Phase II (KMG-II): from individual species to whole genera.</title>
        <authorList>
            <person name="Goeker M."/>
        </authorList>
    </citation>
    <scope>NUCLEOTIDE SEQUENCE [LARGE SCALE GENOMIC DNA]</scope>
    <source>
        <strain evidence="2 3">DSM 28229</strain>
    </source>
</reference>
<dbReference type="InterPro" id="IPR054191">
    <property type="entry name" value="DUF6896"/>
</dbReference>
<proteinExistence type="predicted"/>
<evidence type="ECO:0000259" key="1">
    <source>
        <dbReference type="Pfam" id="PF21837"/>
    </source>
</evidence>
<feature type="domain" description="DUF6896" evidence="1">
    <location>
        <begin position="82"/>
        <end position="214"/>
    </location>
</feature>
<dbReference type="EMBL" id="QGDO01000018">
    <property type="protein sequence ID" value="PWJ32899.1"/>
    <property type="molecule type" value="Genomic_DNA"/>
</dbReference>
<evidence type="ECO:0000313" key="2">
    <source>
        <dbReference type="EMBL" id="PWJ32899.1"/>
    </source>
</evidence>
<gene>
    <name evidence="2" type="ORF">BC781_1185</name>
</gene>